<dbReference type="PANTHER" id="PTHR10788:SF123">
    <property type="entry name" value="TREHALOSE-PHOSPHATASE"/>
    <property type="match status" value="1"/>
</dbReference>
<sequence length="912" mass="102691">MIRSILRLSGYLLQALPQGVGPRAFTCFSTWFPRLLELPSSFFTLTIPQSHPLLFSALSPLSPVYIQPSRVSISTNTASTPFAKKMVAQSSQKPPFPTQNGAATQGRIIVVTHHLPWTSITTAGVKSSLRQTGERPANAAKFTEISPRSKSGNSPKENGCKPTVDTAPGGRWKFQERRGHSAIFAGINSLKDTEKLIHIGWTGTTYDDESYPLESNSLTPELRQALTDELWERKRCVPVILDDKKAAGHYEGYCKTDLWPLFHYMLWDFALDAAEHDPISWVDYHDVNQQFADAILKVYQPGDLIWIHDYHLLLVPSMVRQELPDATIGFFLHTPFPSSELFRCLPRRKEILQGVLGSSMIGFQTYSYARHFLSSCTRVLGLESSPKGVDYKGSLVAINIFPIGIDAVKLQERRKQQNVLDKMAAIKELYSGKKIIIGRDKLDHVKGVQHKLNAFQKFLTTFPEWQNKVVLIQVTSPAERESHKLESKVSELVSRINGNFGSLEFAPVHHYHQHLDQDDYYALLSIADLGLITSVRDGMNTSSHEFVVCQQENRSPLILSEFTGTAGSLSAAALVNPWDYQGVANAINEGLLMSREEKAIKHQQLFDHVTSNTAEFWGQSFIKELRKAAQSRTATNPTPALDFALMLDRYRQASKRLLMFDYDGTLTPITKTPGAALPPPEMLKAMQILANDPRNVVFVISGRDDDCLDRWLGEVKGLGLSAEHGCFIKYPDHKGTGKWINLSEDVDFSWKNEVTEIFNYYTERTQGSFVEHKRCSITWHYRLADPEYGHFQANECQNHLENAILSKLPVEILIGKKNLEVRPVSINKGEIVKRLLSQNPDVEFVFCAGDDRTDEDMFKMVRRSALPDHVQCNCTIGNATKKTHAQWHVPAPEDLIRLIGEFAKESTVHSSL</sequence>
<dbReference type="FunFam" id="3.30.70.1020:FF:000002">
    <property type="entry name" value="Trehalose-6-phosphate synthase 2"/>
    <property type="match status" value="1"/>
</dbReference>
<dbReference type="SUPFAM" id="SSF53756">
    <property type="entry name" value="UDP-Glycosyltransferase/glycogen phosphorylase"/>
    <property type="match status" value="1"/>
</dbReference>
<dbReference type="CDD" id="cd01627">
    <property type="entry name" value="HAD_TPP"/>
    <property type="match status" value="1"/>
</dbReference>
<dbReference type="Proteomes" id="UP000053201">
    <property type="component" value="Unassembled WGS sequence"/>
</dbReference>
<feature type="compositionally biased region" description="Polar residues" evidence="3">
    <location>
        <begin position="146"/>
        <end position="156"/>
    </location>
</feature>
<dbReference type="Gene3D" id="3.40.50.1000">
    <property type="entry name" value="HAD superfamily/HAD-like"/>
    <property type="match status" value="1"/>
</dbReference>
<dbReference type="InterPro" id="IPR003337">
    <property type="entry name" value="Trehalose_PPase"/>
</dbReference>
<evidence type="ECO:0000256" key="1">
    <source>
        <dbReference type="ARBA" id="ARBA00005409"/>
    </source>
</evidence>
<dbReference type="NCBIfam" id="NF011071">
    <property type="entry name" value="PRK14501.1"/>
    <property type="match status" value="1"/>
</dbReference>
<dbReference type="OrthoDB" id="755951at2759"/>
<keyword evidence="5" id="KW-1185">Reference proteome</keyword>
<dbReference type="NCBIfam" id="TIGR01484">
    <property type="entry name" value="HAD-SF-IIB"/>
    <property type="match status" value="1"/>
</dbReference>
<dbReference type="RefSeq" id="XP_016610199.1">
    <property type="nucleotide sequence ID" value="XM_016750934.1"/>
</dbReference>
<dbReference type="GO" id="GO:0003825">
    <property type="term" value="F:alpha,alpha-trehalose-phosphate synthase (UDP-forming) activity"/>
    <property type="evidence" value="ECO:0007669"/>
    <property type="project" value="TreeGrafter"/>
</dbReference>
<evidence type="ECO:0000313" key="5">
    <source>
        <dbReference type="Proteomes" id="UP000053201"/>
    </source>
</evidence>
<dbReference type="GO" id="GO:0005992">
    <property type="term" value="P:trehalose biosynthetic process"/>
    <property type="evidence" value="ECO:0007669"/>
    <property type="project" value="InterPro"/>
</dbReference>
<dbReference type="AlphaFoldDB" id="A0A0L0HMM4"/>
<dbReference type="GeneID" id="27686222"/>
<dbReference type="EMBL" id="KQ257453">
    <property type="protein sequence ID" value="KND02160.1"/>
    <property type="molecule type" value="Genomic_DNA"/>
</dbReference>
<dbReference type="Gene3D" id="3.40.50.2000">
    <property type="entry name" value="Glycogen Phosphorylase B"/>
    <property type="match status" value="2"/>
</dbReference>
<dbReference type="InterPro" id="IPR023214">
    <property type="entry name" value="HAD_sf"/>
</dbReference>
<organism evidence="4 5">
    <name type="scientific">Spizellomyces punctatus (strain DAOM BR117)</name>
    <dbReference type="NCBI Taxonomy" id="645134"/>
    <lineage>
        <taxon>Eukaryota</taxon>
        <taxon>Fungi</taxon>
        <taxon>Fungi incertae sedis</taxon>
        <taxon>Chytridiomycota</taxon>
        <taxon>Chytridiomycota incertae sedis</taxon>
        <taxon>Chytridiomycetes</taxon>
        <taxon>Spizellomycetales</taxon>
        <taxon>Spizellomycetaceae</taxon>
        <taxon>Spizellomyces</taxon>
    </lineage>
</organism>
<dbReference type="GO" id="GO:0005946">
    <property type="term" value="C:alpha,alpha-trehalose-phosphate synthase complex (UDP-forming)"/>
    <property type="evidence" value="ECO:0007669"/>
    <property type="project" value="TreeGrafter"/>
</dbReference>
<protein>
    <submittedName>
        <fullName evidence="4">Alpha,alpha-trehalose-phosphate synthase (UDP-forming)</fullName>
    </submittedName>
</protein>
<dbReference type="CDD" id="cd03788">
    <property type="entry name" value="GT20_TPS"/>
    <property type="match status" value="1"/>
</dbReference>
<dbReference type="SUPFAM" id="SSF56784">
    <property type="entry name" value="HAD-like"/>
    <property type="match status" value="1"/>
</dbReference>
<dbReference type="NCBIfam" id="TIGR00685">
    <property type="entry name" value="T6PP"/>
    <property type="match status" value="1"/>
</dbReference>
<reference evidence="4 5" key="1">
    <citation type="submission" date="2009-08" db="EMBL/GenBank/DDBJ databases">
        <title>The Genome Sequence of Spizellomyces punctatus strain DAOM BR117.</title>
        <authorList>
            <consortium name="The Broad Institute Genome Sequencing Platform"/>
            <person name="Russ C."/>
            <person name="Cuomo C."/>
            <person name="Shea T."/>
            <person name="Young S.K."/>
            <person name="Zeng Q."/>
            <person name="Koehrsen M."/>
            <person name="Haas B."/>
            <person name="Borodovsky M."/>
            <person name="Guigo R."/>
            <person name="Alvarado L."/>
            <person name="Berlin A."/>
            <person name="Bochicchio J."/>
            <person name="Borenstein D."/>
            <person name="Chapman S."/>
            <person name="Chen Z."/>
            <person name="Engels R."/>
            <person name="Freedman E."/>
            <person name="Gellesch M."/>
            <person name="Goldberg J."/>
            <person name="Griggs A."/>
            <person name="Gujja S."/>
            <person name="Heiman D."/>
            <person name="Hepburn T."/>
            <person name="Howarth C."/>
            <person name="Jen D."/>
            <person name="Larson L."/>
            <person name="Lewis B."/>
            <person name="Mehta T."/>
            <person name="Park D."/>
            <person name="Pearson M."/>
            <person name="Roberts A."/>
            <person name="Saif S."/>
            <person name="Shenoy N."/>
            <person name="Sisk P."/>
            <person name="Stolte C."/>
            <person name="Sykes S."/>
            <person name="Thomson T."/>
            <person name="Walk T."/>
            <person name="White J."/>
            <person name="Yandava C."/>
            <person name="Burger G."/>
            <person name="Gray M.W."/>
            <person name="Holland P.W.H."/>
            <person name="King N."/>
            <person name="Lang F.B.F."/>
            <person name="Roger A.J."/>
            <person name="Ruiz-Trillo I."/>
            <person name="Lander E."/>
            <person name="Nusbaum C."/>
        </authorList>
    </citation>
    <scope>NUCLEOTIDE SEQUENCE [LARGE SCALE GENOMIC DNA]</scope>
    <source>
        <strain evidence="4 5">DAOM BR117</strain>
    </source>
</reference>
<comment type="similarity">
    <text evidence="2">In the C-terminal section; belongs to the trehalose phosphatase family.</text>
</comment>
<dbReference type="FunCoup" id="A0A0L0HMM4">
    <property type="interactions" value="39"/>
</dbReference>
<dbReference type="PANTHER" id="PTHR10788">
    <property type="entry name" value="TREHALOSE-6-PHOSPHATE SYNTHASE"/>
    <property type="match status" value="1"/>
</dbReference>
<dbReference type="InParanoid" id="A0A0L0HMM4"/>
<dbReference type="Pfam" id="PF02358">
    <property type="entry name" value="Trehalose_PPase"/>
    <property type="match status" value="1"/>
</dbReference>
<name>A0A0L0HMM4_SPIPD</name>
<dbReference type="FunFam" id="3.40.50.1000:FF:000052">
    <property type="entry name" value="Alpha,alpha-trehalose-phosphate synthase [UDP-forming] 6"/>
    <property type="match status" value="1"/>
</dbReference>
<dbReference type="Gene3D" id="3.30.70.1020">
    <property type="entry name" value="Trehalose-6-phosphate phosphatase related protein, domain 2"/>
    <property type="match status" value="1"/>
</dbReference>
<dbReference type="InterPro" id="IPR006379">
    <property type="entry name" value="HAD-SF_hydro_IIB"/>
</dbReference>
<dbReference type="eggNOG" id="KOG1050">
    <property type="taxonomic scope" value="Eukaryota"/>
</dbReference>
<dbReference type="OMA" id="HSMARIF"/>
<dbReference type="InterPro" id="IPR001830">
    <property type="entry name" value="Glyco_trans_20"/>
</dbReference>
<dbReference type="FunFam" id="3.40.50.2000:FF:000036">
    <property type="entry name" value="Alpha,alpha-trehalose-phosphate synthase subunit Tps2"/>
    <property type="match status" value="1"/>
</dbReference>
<proteinExistence type="inferred from homology"/>
<evidence type="ECO:0000313" key="4">
    <source>
        <dbReference type="EMBL" id="KND02160.1"/>
    </source>
</evidence>
<dbReference type="VEuPathDB" id="FungiDB:SPPG_02652"/>
<dbReference type="STRING" id="645134.A0A0L0HMM4"/>
<evidence type="ECO:0000256" key="2">
    <source>
        <dbReference type="ARBA" id="ARBA00006330"/>
    </source>
</evidence>
<dbReference type="Pfam" id="PF00982">
    <property type="entry name" value="Glyco_transf_20"/>
    <property type="match status" value="1"/>
</dbReference>
<comment type="similarity">
    <text evidence="1">In the N-terminal section; belongs to the glycosyltransferase 20 family.</text>
</comment>
<feature type="region of interest" description="Disordered" evidence="3">
    <location>
        <begin position="126"/>
        <end position="169"/>
    </location>
</feature>
<dbReference type="GO" id="GO:0005829">
    <property type="term" value="C:cytosol"/>
    <property type="evidence" value="ECO:0007669"/>
    <property type="project" value="TreeGrafter"/>
</dbReference>
<dbReference type="InterPro" id="IPR036412">
    <property type="entry name" value="HAD-like_sf"/>
</dbReference>
<dbReference type="GO" id="GO:0004805">
    <property type="term" value="F:trehalose-phosphatase activity"/>
    <property type="evidence" value="ECO:0007669"/>
    <property type="project" value="TreeGrafter"/>
</dbReference>
<evidence type="ECO:0000256" key="3">
    <source>
        <dbReference type="SAM" id="MobiDB-lite"/>
    </source>
</evidence>
<accession>A0A0L0HMM4</accession>
<gene>
    <name evidence="4" type="ORF">SPPG_02652</name>
</gene>